<dbReference type="STRING" id="1121298.SAMN05444401_1137"/>
<dbReference type="InterPro" id="IPR001268">
    <property type="entry name" value="NADH_UbQ_OxRdtase_30kDa_su"/>
</dbReference>
<sequence length="132" mass="15275">MHNYECIEITKDELLPLTKDMHHEKRRLVIMNGYIDKEGKNVVLYHFDVEGDIKSFSVRGSDSIPSITSIYKGSAQWCEEEICEFMPIEFQGLNKSGRLFLPEEFDGSGQILVLPLSELKKYKEPEEMGKEE</sequence>
<dbReference type="GO" id="GO:0008137">
    <property type="term" value="F:NADH dehydrogenase (ubiquinone) activity"/>
    <property type="evidence" value="ECO:0007669"/>
    <property type="project" value="InterPro"/>
</dbReference>
<dbReference type="RefSeq" id="WP_073004450.1">
    <property type="nucleotide sequence ID" value="NZ_FQZO01000001.1"/>
</dbReference>
<proteinExistence type="predicted"/>
<dbReference type="OrthoDB" id="1907438at2"/>
<dbReference type="Proteomes" id="UP000184080">
    <property type="component" value="Unassembled WGS sequence"/>
</dbReference>
<keyword evidence="3" id="KW-1185">Reference proteome</keyword>
<dbReference type="InterPro" id="IPR037232">
    <property type="entry name" value="NADH_quin_OxRdtase_su_C/D-like"/>
</dbReference>
<reference evidence="2 3" key="1">
    <citation type="submission" date="2016-11" db="EMBL/GenBank/DDBJ databases">
        <authorList>
            <person name="Jaros S."/>
            <person name="Januszkiewicz K."/>
            <person name="Wedrychowicz H."/>
        </authorList>
    </citation>
    <scope>NUCLEOTIDE SEQUENCE [LARGE SCALE GENOMIC DNA]</scope>
    <source>
        <strain evidence="2 3">DSM 21864</strain>
    </source>
</reference>
<evidence type="ECO:0000259" key="1">
    <source>
        <dbReference type="Pfam" id="PF00329"/>
    </source>
</evidence>
<protein>
    <submittedName>
        <fullName evidence="2">Respiratory-chain NADH dehydrogenase, subunit</fullName>
    </submittedName>
</protein>
<organism evidence="2 3">
    <name type="scientific">Clostridium amylolyticum</name>
    <dbReference type="NCBI Taxonomy" id="1121298"/>
    <lineage>
        <taxon>Bacteria</taxon>
        <taxon>Bacillati</taxon>
        <taxon>Bacillota</taxon>
        <taxon>Clostridia</taxon>
        <taxon>Eubacteriales</taxon>
        <taxon>Clostridiaceae</taxon>
        <taxon>Clostridium</taxon>
    </lineage>
</organism>
<accession>A0A1M6CIT5</accession>
<dbReference type="AlphaFoldDB" id="A0A1M6CIT5"/>
<dbReference type="Gene3D" id="3.30.460.80">
    <property type="entry name" value="NADH:ubiquinone oxidoreductase, 30kDa subunit"/>
    <property type="match status" value="1"/>
</dbReference>
<evidence type="ECO:0000313" key="2">
    <source>
        <dbReference type="EMBL" id="SHI60907.1"/>
    </source>
</evidence>
<dbReference type="SUPFAM" id="SSF143243">
    <property type="entry name" value="Nqo5-like"/>
    <property type="match status" value="1"/>
</dbReference>
<feature type="domain" description="NADH:ubiquinone oxidoreductase 30kDa subunit" evidence="1">
    <location>
        <begin position="8"/>
        <end position="107"/>
    </location>
</feature>
<dbReference type="Pfam" id="PF00329">
    <property type="entry name" value="Complex1_30kDa"/>
    <property type="match status" value="1"/>
</dbReference>
<gene>
    <name evidence="2" type="ORF">SAMN05444401_1137</name>
</gene>
<name>A0A1M6CIT5_9CLOT</name>
<dbReference type="EMBL" id="FQZO01000001">
    <property type="protein sequence ID" value="SHI60907.1"/>
    <property type="molecule type" value="Genomic_DNA"/>
</dbReference>
<evidence type="ECO:0000313" key="3">
    <source>
        <dbReference type="Proteomes" id="UP000184080"/>
    </source>
</evidence>